<dbReference type="InterPro" id="IPR050468">
    <property type="entry name" value="Cuticle_Struct_Prot"/>
</dbReference>
<proteinExistence type="predicted"/>
<feature type="signal peptide" evidence="3">
    <location>
        <begin position="1"/>
        <end position="16"/>
    </location>
</feature>
<dbReference type="InterPro" id="IPR000618">
    <property type="entry name" value="Insect_cuticle"/>
</dbReference>
<protein>
    <submittedName>
        <fullName evidence="5">Larval cuticle protein 8-like</fullName>
    </submittedName>
</protein>
<dbReference type="PANTHER" id="PTHR10380">
    <property type="entry name" value="CUTICLE PROTEIN"/>
    <property type="match status" value="1"/>
</dbReference>
<dbReference type="GeneID" id="108613768"/>
<evidence type="ECO:0000313" key="4">
    <source>
        <dbReference type="Proteomes" id="UP000694904"/>
    </source>
</evidence>
<dbReference type="PANTHER" id="PTHR10380:SF218">
    <property type="entry name" value="ADULT CUTICLE PROTEIN 65AA-RELATED"/>
    <property type="match status" value="1"/>
</dbReference>
<reference evidence="4" key="1">
    <citation type="journal article" date="1997" name="Nucleic Acids Res.">
        <title>tRNAscan-SE: a program for improved detection of transfer RNA genes in genomic sequence.</title>
        <authorList>
            <person name="Lowe T.M."/>
            <person name="Eddy S.R."/>
        </authorList>
    </citation>
    <scope>NUCLEOTIDE SEQUENCE [LARGE SCALE GENOMIC DNA]</scope>
</reference>
<evidence type="ECO:0000313" key="5">
    <source>
        <dbReference type="RefSeq" id="XP_017862963.1"/>
    </source>
</evidence>
<evidence type="ECO:0000256" key="3">
    <source>
        <dbReference type="SAM" id="SignalP"/>
    </source>
</evidence>
<evidence type="ECO:0000256" key="1">
    <source>
        <dbReference type="ARBA" id="ARBA00022460"/>
    </source>
</evidence>
<name>A0ABM1P6X7_DROAR</name>
<dbReference type="Pfam" id="PF00379">
    <property type="entry name" value="Chitin_bind_4"/>
    <property type="match status" value="1"/>
</dbReference>
<keyword evidence="1 2" id="KW-0193">Cuticle</keyword>
<dbReference type="PROSITE" id="PS51155">
    <property type="entry name" value="CHIT_BIND_RR_2"/>
    <property type="match status" value="1"/>
</dbReference>
<evidence type="ECO:0000256" key="2">
    <source>
        <dbReference type="PROSITE-ProRule" id="PRU00497"/>
    </source>
</evidence>
<reference evidence="5" key="3">
    <citation type="submission" date="2025-08" db="UniProtKB">
        <authorList>
            <consortium name="RefSeq"/>
        </authorList>
    </citation>
    <scope>IDENTIFICATION</scope>
    <source>
        <tissue evidence="5">Whole organism</tissue>
    </source>
</reference>
<gene>
    <name evidence="5" type="primary">LOC108613768</name>
</gene>
<organism evidence="4 5">
    <name type="scientific">Drosophila arizonae</name>
    <name type="common">Fruit fly</name>
    <dbReference type="NCBI Taxonomy" id="7263"/>
    <lineage>
        <taxon>Eukaryota</taxon>
        <taxon>Metazoa</taxon>
        <taxon>Ecdysozoa</taxon>
        <taxon>Arthropoda</taxon>
        <taxon>Hexapoda</taxon>
        <taxon>Insecta</taxon>
        <taxon>Pterygota</taxon>
        <taxon>Neoptera</taxon>
        <taxon>Endopterygota</taxon>
        <taxon>Diptera</taxon>
        <taxon>Brachycera</taxon>
        <taxon>Muscomorpha</taxon>
        <taxon>Ephydroidea</taxon>
        <taxon>Drosophilidae</taxon>
        <taxon>Drosophila</taxon>
    </lineage>
</organism>
<reference evidence="4" key="2">
    <citation type="journal article" date="2016" name="G3 (Bethesda)">
        <title>Genome Evolution in Three Species of Cactophilic Drosophila.</title>
        <authorList>
            <person name="Sanchez-Flores A."/>
            <person name="Penazola F."/>
            <person name="Carpinteyro-Ponce J."/>
            <person name="Nazario-Yepiz N."/>
            <person name="Abreu-Goodger C."/>
            <person name="Machado C.A."/>
            <person name="Markow T.A."/>
        </authorList>
    </citation>
    <scope>NUCLEOTIDE SEQUENCE [LARGE SCALE GENOMIC DNA]</scope>
</reference>
<sequence length="106" mass="11433">MKFLIVFVALFALAVAAPAQSDDVQVLRQDSNVGIDNFQTSLELNNGIKQQAEGQLKQISNEESAIVVRGSYSWVDPSGQQHSITYIADENGYQPQGADIPVAPVA</sequence>
<accession>A0ABM1P6X7</accession>
<dbReference type="Proteomes" id="UP000694904">
    <property type="component" value="Chromosome 4"/>
</dbReference>
<dbReference type="RefSeq" id="XP_017862963.1">
    <property type="nucleotide sequence ID" value="XM_018007474.1"/>
</dbReference>
<keyword evidence="4" id="KW-1185">Reference proteome</keyword>
<dbReference type="PRINTS" id="PR00947">
    <property type="entry name" value="CUTICLE"/>
</dbReference>
<keyword evidence="3" id="KW-0732">Signal</keyword>
<feature type="chain" id="PRO_5045627740" evidence="3">
    <location>
        <begin position="17"/>
        <end position="106"/>
    </location>
</feature>